<dbReference type="InterPro" id="IPR056920">
    <property type="entry name" value="PRTase-CE"/>
</dbReference>
<dbReference type="EMBL" id="CP064931">
    <property type="protein sequence ID" value="QPK09200.1"/>
    <property type="molecule type" value="Genomic_DNA"/>
</dbReference>
<sequence length="1081" mass="120705">MSDVSGIVTSSESKSASHAECVDRFETAVQKDRSLPTWRDDVATTLTTIMVSRADADAITFGKAVEQLSRDRTPCLTEAAVLIHALSVDGLLDHADLECDQRFIVEVCERNLPEVAQFTGSTEKRQTHDKIALLAGAHARIITFLSPLAAVASDIDGIVASRQQILSALNNGVIKAYCGPFDVQQVRTRVDVVIKKITRLSKETETFWDDLSDAESYLRDQRTYVEQSSSFLVQQFFEPFVTAASNAIEKIISSTRGRAKTNVSVRTVSGSALQKRYPLHDVERDISLVIPLRSAGPGVALNLNVRADYDRNQLHIENGLLALGNVAPGDFAAVFVAKVLSASTEAELMVTVTWDEAGHSESCEAIFLIEVNAQSANVDWAALEYQHPYSTDVAKGEAFVGRADPVKALGNRMLRQPMEPFYVSGQKRIGKTSLALAAAEFAKAHSPSSIQVQYLLWGKIAHDDPRASMHALGDRVARFIKQTLPRDVDIPELEFNGSLAPLTQLADLAYDVRPDLKYVLILDEFDEIHPELYQQGNLAETFFANLRALTTCENLCLVLVGGENMPFIMDRQGQKLNKLIPFRLDYFSRDREWDDFKTLVRKPTEDSIYWHEDAVSEIFNLTNGNPYFAKIVCSSVFQNAVKGRDADVTLQEVRDSLASNIQAFDVNSFAHLWMDGIHKPPAEREPDVLRRSRTLIALGRAVRRGGNVNLANILAGRDGIILADNEVPPVLNDFIKRGILRENNRNYDFILPIFRLWLTEIGINRLLADALGEELAATVLQAEDAAYVTSDEIAALVKKWPTYQGRQIGTDDVRSWLEQVKTHQEQRLLFKILNAINFYNESEIRERLRTLHNMVRPILPQFIQTKRSERRMDVLITYLDGEGKSGQYYASRYAEENNLNVRCIISPANFAEGVRKHIEKNGKPAVFVMVDDLIATGGSVRGNLISFANENKSILESLEVPVIVLTMVATAEGDTAVREAFSELSWLNGDLRYCELLSDDNYAFSDGNVIWRSETERDRAKSLARDLGAHIYRSNPLGFGNMGILTVFPANCPNNSLPILHSRGRQGDKVTWQPLFPRLTN</sequence>
<accession>A0A7X6J360</accession>
<evidence type="ECO:0000313" key="4">
    <source>
        <dbReference type="Proteomes" id="UP000540266"/>
    </source>
</evidence>
<dbReference type="InterPro" id="IPR011579">
    <property type="entry name" value="ATPase_dom"/>
</dbReference>
<name>A0A7X6J360_9HYPH</name>
<dbReference type="Pfam" id="PF24390">
    <property type="entry name" value="PRTase-CE"/>
    <property type="match status" value="1"/>
</dbReference>
<dbReference type="PANTHER" id="PTHR34301:SF8">
    <property type="entry name" value="ATPASE DOMAIN-CONTAINING PROTEIN"/>
    <property type="match status" value="1"/>
</dbReference>
<reference evidence="3 4" key="1">
    <citation type="submission" date="2020-11" db="EMBL/GenBank/DDBJ databases">
        <title>Indigenous Rhizobia Nodulating Common beans in Western Kenya.</title>
        <authorList>
            <person name="Wekesa C.S."/>
            <person name="Oelmueller R."/>
            <person name="Furch A.C."/>
        </authorList>
    </citation>
    <scope>NUCLEOTIDE SEQUENCE [LARGE SCALE GENOMIC DNA]</scope>
    <source>
        <strain evidence="4">BS3</strain>
    </source>
</reference>
<dbReference type="SUPFAM" id="SSF52540">
    <property type="entry name" value="P-loop containing nucleoside triphosphate hydrolases"/>
    <property type="match status" value="1"/>
</dbReference>
<dbReference type="InterPro" id="IPR027417">
    <property type="entry name" value="P-loop_NTPase"/>
</dbReference>
<dbReference type="Proteomes" id="UP000540266">
    <property type="component" value="Chromosome"/>
</dbReference>
<organism evidence="3 4">
    <name type="scientific">Rhizobium phaseoli</name>
    <dbReference type="NCBI Taxonomy" id="396"/>
    <lineage>
        <taxon>Bacteria</taxon>
        <taxon>Pseudomonadati</taxon>
        <taxon>Pseudomonadota</taxon>
        <taxon>Alphaproteobacteria</taxon>
        <taxon>Hyphomicrobiales</taxon>
        <taxon>Rhizobiaceae</taxon>
        <taxon>Rhizobium/Agrobacterium group</taxon>
        <taxon>Rhizobium</taxon>
    </lineage>
</organism>
<feature type="domain" description="ATPase" evidence="1">
    <location>
        <begin position="399"/>
        <end position="627"/>
    </location>
</feature>
<dbReference type="GO" id="GO:0005524">
    <property type="term" value="F:ATP binding"/>
    <property type="evidence" value="ECO:0007669"/>
    <property type="project" value="InterPro"/>
</dbReference>
<evidence type="ECO:0000313" key="3">
    <source>
        <dbReference type="EMBL" id="QPK09200.1"/>
    </source>
</evidence>
<dbReference type="RefSeq" id="WP_167860868.1">
    <property type="nucleotide sequence ID" value="NZ_CP064931.1"/>
</dbReference>
<gene>
    <name evidence="3" type="ORF">HER27_001040</name>
</gene>
<dbReference type="Gene3D" id="3.40.50.300">
    <property type="entry name" value="P-loop containing nucleotide triphosphate hydrolases"/>
    <property type="match status" value="1"/>
</dbReference>
<evidence type="ECO:0008006" key="5">
    <source>
        <dbReference type="Google" id="ProtNLM"/>
    </source>
</evidence>
<protein>
    <recommendedName>
        <fullName evidence="5">ATP-binding protein</fullName>
    </recommendedName>
</protein>
<dbReference type="PANTHER" id="PTHR34301">
    <property type="entry name" value="DNA-BINDING PROTEIN-RELATED"/>
    <property type="match status" value="1"/>
</dbReference>
<evidence type="ECO:0000259" key="1">
    <source>
        <dbReference type="Pfam" id="PF01637"/>
    </source>
</evidence>
<evidence type="ECO:0000259" key="2">
    <source>
        <dbReference type="Pfam" id="PF24390"/>
    </source>
</evidence>
<dbReference type="AlphaFoldDB" id="A0A7X6J360"/>
<feature type="domain" description="PRTase-CE" evidence="2">
    <location>
        <begin position="813"/>
        <end position="1078"/>
    </location>
</feature>
<dbReference type="Pfam" id="PF01637">
    <property type="entry name" value="ATPase_2"/>
    <property type="match status" value="1"/>
</dbReference>
<proteinExistence type="predicted"/>